<sequence length="422" mass="49522">MPINDSFFKTLLVAGLFSLCCLNLNAQQNNIILPPANIKTIEFKPQKPEAYAPIVKLGEKLILSFDDINSEERIYSYRLDHCDYNWQKSNLSSTEFMTGYATDRIRKYQNSFNTLQYYTHYELQIPNESNRIKISGNYLISILDDYGKVLFTRRFIIYQPKVNVAVTAHRSTNPAVINEKHSIQFRIDHPNLLLNDPNREIKVDVYQNNDWNSVIKGIKPKFTRGKQLLYNYIDGISFWAGNEYLYFDTKEIRNATNNIFKTRLDNIFNTFLYVNEARGNRPYSFYPDINGNFVLRTLDAENVSLEGDYSLVHFGLVYKENFEQEDIYIYGSFNDWQISEENRMTYNEVSGRYEAAILFKQGFYNYTYVSVNKNNMIDPYKVEGSFYQTENEYTVIVYYRKFGARYDQAIGLGSTNSQKLLN</sequence>
<protein>
    <submittedName>
        <fullName evidence="3">DUF5103 domain-containing protein</fullName>
    </submittedName>
</protein>
<accession>A0ABU9L3J1</accession>
<name>A0ABU9L3J1_9FLAO</name>
<evidence type="ECO:0000313" key="4">
    <source>
        <dbReference type="Proteomes" id="UP001474120"/>
    </source>
</evidence>
<evidence type="ECO:0000259" key="2">
    <source>
        <dbReference type="Pfam" id="PF17116"/>
    </source>
</evidence>
<dbReference type="InterPro" id="IPR031345">
    <property type="entry name" value="T9SS_Plug_N"/>
</dbReference>
<dbReference type="InterPro" id="IPR014756">
    <property type="entry name" value="Ig_E-set"/>
</dbReference>
<dbReference type="InterPro" id="IPR013783">
    <property type="entry name" value="Ig-like_fold"/>
</dbReference>
<feature type="chain" id="PRO_5047417665" evidence="1">
    <location>
        <begin position="27"/>
        <end position="422"/>
    </location>
</feature>
<reference evidence="3 4" key="1">
    <citation type="submission" date="2024-04" db="EMBL/GenBank/DDBJ databases">
        <title>whole genome sequencing of Lutimonas vermicola strain IMCC1616.</title>
        <authorList>
            <person name="Bae S.S."/>
        </authorList>
    </citation>
    <scope>NUCLEOTIDE SEQUENCE [LARGE SCALE GENOMIC DNA]</scope>
    <source>
        <strain evidence="3 4">IMCC1616</strain>
    </source>
</reference>
<dbReference type="Pfam" id="PF17116">
    <property type="entry name" value="T9SS_plug_1st"/>
    <property type="match status" value="1"/>
</dbReference>
<proteinExistence type="predicted"/>
<feature type="signal peptide" evidence="1">
    <location>
        <begin position="1"/>
        <end position="26"/>
    </location>
</feature>
<organism evidence="3 4">
    <name type="scientific">Lutimonas vermicola</name>
    <dbReference type="NCBI Taxonomy" id="414288"/>
    <lineage>
        <taxon>Bacteria</taxon>
        <taxon>Pseudomonadati</taxon>
        <taxon>Bacteroidota</taxon>
        <taxon>Flavobacteriia</taxon>
        <taxon>Flavobacteriales</taxon>
        <taxon>Flavobacteriaceae</taxon>
        <taxon>Lutimonas</taxon>
    </lineage>
</organism>
<comment type="caution">
    <text evidence="3">The sequence shown here is derived from an EMBL/GenBank/DDBJ whole genome shotgun (WGS) entry which is preliminary data.</text>
</comment>
<feature type="domain" description="Type 9 secretion system plug protein N-terminal" evidence="2">
    <location>
        <begin position="38"/>
        <end position="159"/>
    </location>
</feature>
<dbReference type="EMBL" id="JBCDNA010000002">
    <property type="protein sequence ID" value="MEL4456194.1"/>
    <property type="molecule type" value="Genomic_DNA"/>
</dbReference>
<keyword evidence="1" id="KW-0732">Signal</keyword>
<evidence type="ECO:0000256" key="1">
    <source>
        <dbReference type="SAM" id="SignalP"/>
    </source>
</evidence>
<dbReference type="RefSeq" id="WP_342160259.1">
    <property type="nucleotide sequence ID" value="NZ_JBCDNA010000002.1"/>
</dbReference>
<gene>
    <name evidence="3" type="ORF">AABB81_09830</name>
</gene>
<evidence type="ECO:0000313" key="3">
    <source>
        <dbReference type="EMBL" id="MEL4456194.1"/>
    </source>
</evidence>
<dbReference type="Gene3D" id="2.60.40.10">
    <property type="entry name" value="Immunoglobulins"/>
    <property type="match status" value="1"/>
</dbReference>
<dbReference type="SUPFAM" id="SSF81296">
    <property type="entry name" value="E set domains"/>
    <property type="match status" value="1"/>
</dbReference>
<keyword evidence="4" id="KW-1185">Reference proteome</keyword>
<dbReference type="Proteomes" id="UP001474120">
    <property type="component" value="Unassembled WGS sequence"/>
</dbReference>